<name>A0ABN9SQ02_9DINO</name>
<dbReference type="EMBL" id="CAUYUJ010012448">
    <property type="protein sequence ID" value="CAK0833987.1"/>
    <property type="molecule type" value="Genomic_DNA"/>
</dbReference>
<proteinExistence type="predicted"/>
<comment type="caution">
    <text evidence="2">The sequence shown here is derived from an EMBL/GenBank/DDBJ whole genome shotgun (WGS) entry which is preliminary data.</text>
</comment>
<accession>A0ABN9SQ02</accession>
<reference evidence="2" key="1">
    <citation type="submission" date="2023-10" db="EMBL/GenBank/DDBJ databases">
        <authorList>
            <person name="Chen Y."/>
            <person name="Shah S."/>
            <person name="Dougan E. K."/>
            <person name="Thang M."/>
            <person name="Chan C."/>
        </authorList>
    </citation>
    <scope>NUCLEOTIDE SEQUENCE [LARGE SCALE GENOMIC DNA]</scope>
</reference>
<protein>
    <recommendedName>
        <fullName evidence="1">ABCA1-4-like C-terminal R2 regulatory domain-containing protein</fullName>
    </recommendedName>
</protein>
<feature type="domain" description="ABCA1-4-like C-terminal R2 regulatory" evidence="1">
    <location>
        <begin position="69"/>
        <end position="125"/>
    </location>
</feature>
<organism evidence="2 3">
    <name type="scientific">Prorocentrum cordatum</name>
    <dbReference type="NCBI Taxonomy" id="2364126"/>
    <lineage>
        <taxon>Eukaryota</taxon>
        <taxon>Sar</taxon>
        <taxon>Alveolata</taxon>
        <taxon>Dinophyceae</taxon>
        <taxon>Prorocentrales</taxon>
        <taxon>Prorocentraceae</taxon>
        <taxon>Prorocentrum</taxon>
    </lineage>
</organism>
<evidence type="ECO:0000313" key="3">
    <source>
        <dbReference type="Proteomes" id="UP001189429"/>
    </source>
</evidence>
<dbReference type="Pfam" id="PF23321">
    <property type="entry name" value="R1_ABCA1"/>
    <property type="match status" value="1"/>
</dbReference>
<evidence type="ECO:0000259" key="1">
    <source>
        <dbReference type="Pfam" id="PF23321"/>
    </source>
</evidence>
<dbReference type="InterPro" id="IPR056264">
    <property type="entry name" value="R2_ABCA1-4-like"/>
</dbReference>
<keyword evidence="3" id="KW-1185">Reference proteome</keyword>
<sequence length="178" mass="19562">MLRSCPSGAAAYTAREPTPDFCWYTLSPFFSRWAVVVAFWVQVYELLAREGAVPSGVFSEWWLLESRFGALGAFLEDRFPGTAALEQHERTVRYRLPAGSTLAKIFRNLEASQRELALEEYGICQTSLEQIFNDFAARQQEETGAVRGLFASGHAAVTAQLGGSALEVDSASRVAGEA</sequence>
<gene>
    <name evidence="2" type="ORF">PCOR1329_LOCUS31529</name>
</gene>
<evidence type="ECO:0000313" key="2">
    <source>
        <dbReference type="EMBL" id="CAK0833987.1"/>
    </source>
</evidence>
<dbReference type="Proteomes" id="UP001189429">
    <property type="component" value="Unassembled WGS sequence"/>
</dbReference>